<dbReference type="InterPro" id="IPR052396">
    <property type="entry name" value="Meiotic_Drive_Suppr_Kinase"/>
</dbReference>
<gene>
    <name evidence="3" type="ORF">DXG03_009771</name>
</gene>
<reference evidence="3" key="2">
    <citation type="submission" date="2021-10" db="EMBL/GenBank/DDBJ databases">
        <title>Phylogenomics reveals ancestral predisposition of the termite-cultivated fungus Termitomyces towards a domesticated lifestyle.</title>
        <authorList>
            <person name="Auxier B."/>
            <person name="Grum-Grzhimaylo A."/>
            <person name="Cardenas M.E."/>
            <person name="Lodge J.D."/>
            <person name="Laessoe T."/>
            <person name="Pedersen O."/>
            <person name="Smith M.E."/>
            <person name="Kuyper T.W."/>
            <person name="Franco-Molano E.A."/>
            <person name="Baroni T.J."/>
            <person name="Aanen D.K."/>
        </authorList>
    </citation>
    <scope>NUCLEOTIDE SEQUENCE</scope>
    <source>
        <strain evidence="3">AP01</strain>
        <tissue evidence="3">Mycelium</tissue>
    </source>
</reference>
<dbReference type="GO" id="GO:0004672">
    <property type="term" value="F:protein kinase activity"/>
    <property type="evidence" value="ECO:0007669"/>
    <property type="project" value="InterPro"/>
</dbReference>
<dbReference type="PANTHER" id="PTHR37171:SF1">
    <property type="entry name" value="SERINE_THREONINE-PROTEIN KINASE YRZF-RELATED"/>
    <property type="match status" value="1"/>
</dbReference>
<dbReference type="PROSITE" id="PS00109">
    <property type="entry name" value="PROTEIN_KINASE_TYR"/>
    <property type="match status" value="1"/>
</dbReference>
<dbReference type="Pfam" id="PF00069">
    <property type="entry name" value="Pkinase"/>
    <property type="match status" value="1"/>
</dbReference>
<evidence type="ECO:0000313" key="3">
    <source>
        <dbReference type="EMBL" id="KAG5640223.1"/>
    </source>
</evidence>
<protein>
    <recommendedName>
        <fullName evidence="2">Protein kinase domain-containing protein</fullName>
    </recommendedName>
</protein>
<dbReference type="Gene3D" id="1.10.510.10">
    <property type="entry name" value="Transferase(Phosphotransferase) domain 1"/>
    <property type="match status" value="1"/>
</dbReference>
<sequence length="667" mass="75308">MEHLEKELRKHLRIFFDHNPADLVIRRSCPSLAEAPPTTFYEKHLDERLSLKKIVFLPTFATNLSRTVDESLQSLHDNNMSLPPTRPQFPSLEWLQDVGGRPLASDAQSVGHAYRIETSYFARILASTILLHNRAPLWCSSLLFSSKASRENEPSETFYVRLLEPYDHSPGDKGLTIPEEAWDSMEDAQQELCRQIYNRFAVLATWEMLFTSKEAEGALMAMEIVSSRDVSSYTRPRTLAPGWRAPDLHLSMPPDAIDTMWQTTLSSFLNSPQPPEAGRTNTSSRLAKPGSNDTRWSDVVIHEKMTSTNTGEEIAEAVIQRAWARAVKDDASFVVFHCGTFERIAYRHRSSQIFFISELIDVRKCKAPGYGKIHIGLMMAIIQDVHDRALQIIHDEQSAPLTRDVPQRINTDTGVQEPTCKNEDLQVVLQEASLRPLALLRMQHLHFNSPVPASLLRIDSDGGSSRKTHFKPTEYFCLTITSPIASGATGEAHNASIELLSSTGKTLSFSDVVVKLAFRPDQRLRMRHEFEVYQHLTLAGTTGIPVVFGLFEDVESETLALVMNNVGKSIIERIEDDKIRISESERTAFIKVLKSIHAAGVRHRDIRPENMVINEEGVVSIIDFDKAQMNASQRSMDAEREYLLWVLDTDVIVRELAGYRRISSATD</sequence>
<proteinExistence type="predicted"/>
<dbReference type="Proteomes" id="UP000775547">
    <property type="component" value="Unassembled WGS sequence"/>
</dbReference>
<dbReference type="AlphaFoldDB" id="A0A9P7FY47"/>
<dbReference type="InterPro" id="IPR008266">
    <property type="entry name" value="Tyr_kinase_AS"/>
</dbReference>
<dbReference type="PANTHER" id="PTHR37171">
    <property type="entry name" value="SERINE/THREONINE-PROTEIN KINASE YRZF-RELATED"/>
    <property type="match status" value="1"/>
</dbReference>
<keyword evidence="4" id="KW-1185">Reference proteome</keyword>
<evidence type="ECO:0000256" key="1">
    <source>
        <dbReference type="SAM" id="MobiDB-lite"/>
    </source>
</evidence>
<dbReference type="GO" id="GO:0005524">
    <property type="term" value="F:ATP binding"/>
    <property type="evidence" value="ECO:0007669"/>
    <property type="project" value="InterPro"/>
</dbReference>
<organism evidence="3 4">
    <name type="scientific">Asterophora parasitica</name>
    <dbReference type="NCBI Taxonomy" id="117018"/>
    <lineage>
        <taxon>Eukaryota</taxon>
        <taxon>Fungi</taxon>
        <taxon>Dikarya</taxon>
        <taxon>Basidiomycota</taxon>
        <taxon>Agaricomycotina</taxon>
        <taxon>Agaricomycetes</taxon>
        <taxon>Agaricomycetidae</taxon>
        <taxon>Agaricales</taxon>
        <taxon>Tricholomatineae</taxon>
        <taxon>Lyophyllaceae</taxon>
        <taxon>Asterophora</taxon>
    </lineage>
</organism>
<comment type="caution">
    <text evidence="3">The sequence shown here is derived from an EMBL/GenBank/DDBJ whole genome shotgun (WGS) entry which is preliminary data.</text>
</comment>
<dbReference type="InterPro" id="IPR000719">
    <property type="entry name" value="Prot_kinase_dom"/>
</dbReference>
<reference evidence="3" key="1">
    <citation type="submission" date="2020-07" db="EMBL/GenBank/DDBJ databases">
        <authorList>
            <person name="Nieuwenhuis M."/>
            <person name="Van De Peppel L.J.J."/>
        </authorList>
    </citation>
    <scope>NUCLEOTIDE SEQUENCE</scope>
    <source>
        <strain evidence="3">AP01</strain>
        <tissue evidence="3">Mycelium</tissue>
    </source>
</reference>
<dbReference type="OrthoDB" id="2521594at2759"/>
<dbReference type="SUPFAM" id="SSF56112">
    <property type="entry name" value="Protein kinase-like (PK-like)"/>
    <property type="match status" value="1"/>
</dbReference>
<evidence type="ECO:0000259" key="2">
    <source>
        <dbReference type="PROSITE" id="PS50011"/>
    </source>
</evidence>
<accession>A0A9P7FY47</accession>
<feature type="domain" description="Protein kinase" evidence="2">
    <location>
        <begin position="478"/>
        <end position="667"/>
    </location>
</feature>
<feature type="region of interest" description="Disordered" evidence="1">
    <location>
        <begin position="269"/>
        <end position="292"/>
    </location>
</feature>
<dbReference type="InterPro" id="IPR011009">
    <property type="entry name" value="Kinase-like_dom_sf"/>
</dbReference>
<dbReference type="EMBL" id="JABCKV010000992">
    <property type="protein sequence ID" value="KAG5640223.1"/>
    <property type="molecule type" value="Genomic_DNA"/>
</dbReference>
<dbReference type="PROSITE" id="PS50011">
    <property type="entry name" value="PROTEIN_KINASE_DOM"/>
    <property type="match status" value="1"/>
</dbReference>
<evidence type="ECO:0000313" key="4">
    <source>
        <dbReference type="Proteomes" id="UP000775547"/>
    </source>
</evidence>
<name>A0A9P7FY47_9AGAR</name>